<dbReference type="SUPFAM" id="SSF51197">
    <property type="entry name" value="Clavaminate synthase-like"/>
    <property type="match status" value="1"/>
</dbReference>
<dbReference type="AlphaFoldDB" id="A0A8S1D9C8"/>
<organism evidence="2 3">
    <name type="scientific">Cloeon dipterum</name>
    <dbReference type="NCBI Taxonomy" id="197152"/>
    <lineage>
        <taxon>Eukaryota</taxon>
        <taxon>Metazoa</taxon>
        <taxon>Ecdysozoa</taxon>
        <taxon>Arthropoda</taxon>
        <taxon>Hexapoda</taxon>
        <taxon>Insecta</taxon>
        <taxon>Pterygota</taxon>
        <taxon>Palaeoptera</taxon>
        <taxon>Ephemeroptera</taxon>
        <taxon>Pisciforma</taxon>
        <taxon>Baetidae</taxon>
        <taxon>Cloeon</taxon>
    </lineage>
</organism>
<evidence type="ECO:0000259" key="1">
    <source>
        <dbReference type="PROSITE" id="PS51184"/>
    </source>
</evidence>
<proteinExistence type="predicted"/>
<dbReference type="EMBL" id="CADEPI010000175">
    <property type="protein sequence ID" value="CAB3378967.1"/>
    <property type="molecule type" value="Genomic_DNA"/>
</dbReference>
<accession>A0A8S1D9C8</accession>
<gene>
    <name evidence="2" type="ORF">CLODIP_2_CD07767</name>
</gene>
<keyword evidence="3" id="KW-1185">Reference proteome</keyword>
<protein>
    <recommendedName>
        <fullName evidence="1">JmjC domain-containing protein</fullName>
    </recommendedName>
</protein>
<dbReference type="Gene3D" id="2.60.120.10">
    <property type="entry name" value="Jelly Rolls"/>
    <property type="match status" value="1"/>
</dbReference>
<evidence type="ECO:0000313" key="2">
    <source>
        <dbReference type="EMBL" id="CAB3378967.1"/>
    </source>
</evidence>
<comment type="caution">
    <text evidence="2">The sequence shown here is derived from an EMBL/GenBank/DDBJ whole genome shotgun (WGS) entry which is preliminary data.</text>
</comment>
<dbReference type="PROSITE" id="PS51184">
    <property type="entry name" value="JMJC"/>
    <property type="match status" value="1"/>
</dbReference>
<reference evidence="2 3" key="1">
    <citation type="submission" date="2020-04" db="EMBL/GenBank/DDBJ databases">
        <authorList>
            <person name="Alioto T."/>
            <person name="Alioto T."/>
            <person name="Gomez Garrido J."/>
        </authorList>
    </citation>
    <scope>NUCLEOTIDE SEQUENCE [LARGE SCALE GENOMIC DNA]</scope>
</reference>
<dbReference type="PANTHER" id="PTHR12461:SF99">
    <property type="entry name" value="BIFUNCTIONAL PEPTIDASE AND (3S)-LYSYL HYDROXYLASE JMJD7"/>
    <property type="match status" value="1"/>
</dbReference>
<dbReference type="InterPro" id="IPR014710">
    <property type="entry name" value="RmlC-like_jellyroll"/>
</dbReference>
<dbReference type="OrthoDB" id="415358at2759"/>
<dbReference type="InterPro" id="IPR041667">
    <property type="entry name" value="Cupin_8"/>
</dbReference>
<dbReference type="PANTHER" id="PTHR12461">
    <property type="entry name" value="HYPOXIA-INDUCIBLE FACTOR 1 ALPHA INHIBITOR-RELATED"/>
    <property type="match status" value="1"/>
</dbReference>
<dbReference type="Pfam" id="PF13621">
    <property type="entry name" value="Cupin_8"/>
    <property type="match status" value="1"/>
</dbReference>
<dbReference type="InterPro" id="IPR003347">
    <property type="entry name" value="JmjC_dom"/>
</dbReference>
<name>A0A8S1D9C8_9INSE</name>
<sequence length="231" mass="26350">MCDTIAEGFKILQDTANDLYLQGRVAEVEGAPEPLEFLREWVSPNVPVILKKACKSFAACRKWSPQFLREKIGDQIVTVAVTPNGWADAVSDDGKFFMLPEERQMKFSDFLDRLNEKSELNPVFYMQQQNSNLTGEMKCLIGDVPEEINWASTAFGVKPDAANFWMGDQRAVTSTHKDPYENIYCVIHGVKQFLLSPPTDLPSMQYKMFPVAMYEKVVLFLLWKVAFMTKI</sequence>
<evidence type="ECO:0000313" key="3">
    <source>
        <dbReference type="Proteomes" id="UP000494165"/>
    </source>
</evidence>
<dbReference type="Proteomes" id="UP000494165">
    <property type="component" value="Unassembled WGS sequence"/>
</dbReference>
<feature type="domain" description="JmjC" evidence="1">
    <location>
        <begin position="123"/>
        <end position="231"/>
    </location>
</feature>